<dbReference type="AlphaFoldDB" id="A0A0H2WBD6"/>
<accession>A0A0H2WBD6</accession>
<dbReference type="PATRIC" id="fig|243160.12.peg.3753"/>
<sequence length="107" mass="12166">MNACTRTERHAPREADAPPARRCAKPERRGLSVRREPRRGSMEIDGERRSERRDERGKRSRTTAKQPPNRETERVGASERHGPLSRTKVARSPPRHGGSSMRAIFGN</sequence>
<keyword evidence="3" id="KW-1185">Reference proteome</keyword>
<dbReference type="KEGG" id="bma:BMAA0249"/>
<dbReference type="Proteomes" id="UP000006693">
    <property type="component" value="Chromosome 2"/>
</dbReference>
<feature type="compositionally biased region" description="Basic and acidic residues" evidence="1">
    <location>
        <begin position="68"/>
        <end position="82"/>
    </location>
</feature>
<dbReference type="GeneID" id="92977044"/>
<evidence type="ECO:0000313" key="3">
    <source>
        <dbReference type="Proteomes" id="UP000006693"/>
    </source>
</evidence>
<dbReference type="HOGENOM" id="CLU_2205064_0_0_4"/>
<feature type="compositionally biased region" description="Basic and acidic residues" evidence="1">
    <location>
        <begin position="1"/>
        <end position="16"/>
    </location>
</feature>
<proteinExistence type="predicted"/>
<evidence type="ECO:0000313" key="2">
    <source>
        <dbReference type="EMBL" id="AAU45987.1"/>
    </source>
</evidence>
<feature type="compositionally biased region" description="Basic and acidic residues" evidence="1">
    <location>
        <begin position="24"/>
        <end position="57"/>
    </location>
</feature>
<name>A0A0H2WBD6_BURMA</name>
<dbReference type="EMBL" id="CP000011">
    <property type="protein sequence ID" value="AAU45987.1"/>
    <property type="molecule type" value="Genomic_DNA"/>
</dbReference>
<gene>
    <name evidence="2" type="ordered locus">BMAA0249</name>
</gene>
<feature type="region of interest" description="Disordered" evidence="1">
    <location>
        <begin position="1"/>
        <end position="107"/>
    </location>
</feature>
<dbReference type="RefSeq" id="WP_004190361.1">
    <property type="nucleotide sequence ID" value="NC_006349.2"/>
</dbReference>
<organism evidence="2 3">
    <name type="scientific">Burkholderia mallei (strain ATCC 23344)</name>
    <dbReference type="NCBI Taxonomy" id="243160"/>
    <lineage>
        <taxon>Bacteria</taxon>
        <taxon>Pseudomonadati</taxon>
        <taxon>Pseudomonadota</taxon>
        <taxon>Betaproteobacteria</taxon>
        <taxon>Burkholderiales</taxon>
        <taxon>Burkholderiaceae</taxon>
        <taxon>Burkholderia</taxon>
        <taxon>pseudomallei group</taxon>
    </lineage>
</organism>
<reference evidence="2 3" key="1">
    <citation type="journal article" date="2004" name="Proc. Natl. Acad. Sci. U.S.A.">
        <title>Structural flexibility in the Burkholderia mallei genome.</title>
        <authorList>
            <person name="Nierman W.C."/>
            <person name="DeShazer D."/>
            <person name="Kim H.S."/>
            <person name="Tettelin H."/>
            <person name="Nelson K.E."/>
            <person name="Feldblyum T."/>
            <person name="Ulrich R.L."/>
            <person name="Ronning C.M."/>
            <person name="Brinkac L.M."/>
            <person name="Daugherty S.C."/>
            <person name="Davidsen T.D."/>
            <person name="Deboy R.T."/>
            <person name="Dimitrov G."/>
            <person name="Dodson R.J."/>
            <person name="Durkin A.S."/>
            <person name="Gwinn M.L."/>
            <person name="Haft D.H."/>
            <person name="Khouri H."/>
            <person name="Kolonay J.F."/>
            <person name="Madupu R."/>
            <person name="Mohammoud Y."/>
            <person name="Nelson W.C."/>
            <person name="Radune D."/>
            <person name="Romero C.M."/>
            <person name="Sarria S."/>
            <person name="Selengut J."/>
            <person name="Shamblin C."/>
            <person name="Sullivan S.A."/>
            <person name="White O."/>
            <person name="Yu Y."/>
            <person name="Zafar N."/>
            <person name="Zhou L."/>
            <person name="Fraser C.M."/>
        </authorList>
    </citation>
    <scope>NUCLEOTIDE SEQUENCE [LARGE SCALE GENOMIC DNA]</scope>
    <source>
        <strain evidence="2 3">ATCC 23344</strain>
    </source>
</reference>
<evidence type="ECO:0000256" key="1">
    <source>
        <dbReference type="SAM" id="MobiDB-lite"/>
    </source>
</evidence>
<protein>
    <submittedName>
        <fullName evidence="2">Uncharacterized protein</fullName>
    </submittedName>
</protein>